<feature type="signal peptide" evidence="10">
    <location>
        <begin position="1"/>
        <end position="22"/>
    </location>
</feature>
<evidence type="ECO:0000256" key="1">
    <source>
        <dbReference type="ARBA" id="ARBA00004418"/>
    </source>
</evidence>
<evidence type="ECO:0000313" key="12">
    <source>
        <dbReference type="EMBL" id="QDH16599.1"/>
    </source>
</evidence>
<feature type="binding site" evidence="9">
    <location>
        <position position="62"/>
    </location>
    <ligand>
        <name>Cu cation</name>
        <dbReference type="ChEBI" id="CHEBI:23378"/>
    </ligand>
</feature>
<keyword evidence="5" id="KW-0574">Periplasm</keyword>
<evidence type="ECO:0000256" key="5">
    <source>
        <dbReference type="ARBA" id="ARBA00022764"/>
    </source>
</evidence>
<dbReference type="AlphaFoldDB" id="A0A4Y6UGB6"/>
<evidence type="ECO:0000256" key="4">
    <source>
        <dbReference type="ARBA" id="ARBA00022723"/>
    </source>
</evidence>
<dbReference type="OrthoDB" id="7510199at2"/>
<keyword evidence="6" id="KW-0249">Electron transport</keyword>
<organism evidence="12 13">
    <name type="scientific">Swingsia samuiensis</name>
    <dbReference type="NCBI Taxonomy" id="1293412"/>
    <lineage>
        <taxon>Bacteria</taxon>
        <taxon>Pseudomonadati</taxon>
        <taxon>Pseudomonadota</taxon>
        <taxon>Alphaproteobacteria</taxon>
        <taxon>Acetobacterales</taxon>
        <taxon>Acetobacteraceae</taxon>
        <taxon>Swingsia</taxon>
    </lineage>
</organism>
<dbReference type="GO" id="GO:0042597">
    <property type="term" value="C:periplasmic space"/>
    <property type="evidence" value="ECO:0007669"/>
    <property type="project" value="UniProtKB-SubCell"/>
</dbReference>
<keyword evidence="7 9" id="KW-0186">Copper</keyword>
<feature type="binding site" evidence="9">
    <location>
        <position position="108"/>
    </location>
    <ligand>
        <name>Cu cation</name>
        <dbReference type="ChEBI" id="CHEBI:23378"/>
    </ligand>
</feature>
<dbReference type="InterPro" id="IPR008972">
    <property type="entry name" value="Cupredoxin"/>
</dbReference>
<dbReference type="GO" id="GO:0009055">
    <property type="term" value="F:electron transfer activity"/>
    <property type="evidence" value="ECO:0007669"/>
    <property type="project" value="InterPro"/>
</dbReference>
<dbReference type="KEGG" id="ssam:E3D00_02690"/>
<proteinExistence type="predicted"/>
<feature type="chain" id="PRO_5021243172" description="Pseudoazurin" evidence="10">
    <location>
        <begin position="23"/>
        <end position="148"/>
    </location>
</feature>
<evidence type="ECO:0000256" key="10">
    <source>
        <dbReference type="SAM" id="SignalP"/>
    </source>
</evidence>
<dbReference type="Proteomes" id="UP000316313">
    <property type="component" value="Chromosome"/>
</dbReference>
<evidence type="ECO:0000256" key="8">
    <source>
        <dbReference type="NCBIfam" id="TIGR02375"/>
    </source>
</evidence>
<dbReference type="PROSITE" id="PS00196">
    <property type="entry name" value="COPPER_BLUE"/>
    <property type="match status" value="1"/>
</dbReference>
<reference evidence="12 13" key="1">
    <citation type="submission" date="2019-03" db="EMBL/GenBank/DDBJ databases">
        <title>The complete genome sequence of Swingsia samuiensis NBRC107927(T).</title>
        <authorList>
            <person name="Chua K.-O."/>
            <person name="Chan K.-G."/>
            <person name="See-Too W.-S."/>
        </authorList>
    </citation>
    <scope>NUCLEOTIDE SEQUENCE [LARGE SCALE GENOMIC DNA]</scope>
    <source>
        <strain evidence="12 13">AH83</strain>
    </source>
</reference>
<dbReference type="GO" id="GO:0005507">
    <property type="term" value="F:copper ion binding"/>
    <property type="evidence" value="ECO:0007669"/>
    <property type="project" value="UniProtKB-UniRule"/>
</dbReference>
<dbReference type="InterPro" id="IPR028871">
    <property type="entry name" value="BlueCu_1_BS"/>
</dbReference>
<evidence type="ECO:0000256" key="2">
    <source>
        <dbReference type="ARBA" id="ARBA00016984"/>
    </source>
</evidence>
<evidence type="ECO:0000259" key="11">
    <source>
        <dbReference type="Pfam" id="PF00127"/>
    </source>
</evidence>
<dbReference type="NCBIfam" id="TIGR02375">
    <property type="entry name" value="pseudoazurin"/>
    <property type="match status" value="1"/>
</dbReference>
<dbReference type="InterPro" id="IPR012745">
    <property type="entry name" value="Pseudoazurin"/>
</dbReference>
<feature type="binding site" evidence="9">
    <location>
        <position position="103"/>
    </location>
    <ligand>
        <name>Cu cation</name>
        <dbReference type="ChEBI" id="CHEBI:23378"/>
    </ligand>
</feature>
<accession>A0A4Y6UGB6</accession>
<dbReference type="PRINTS" id="PR00155">
    <property type="entry name" value="AMICYANIN"/>
</dbReference>
<name>A0A4Y6UGB6_9PROT</name>
<evidence type="ECO:0000256" key="3">
    <source>
        <dbReference type="ARBA" id="ARBA00022448"/>
    </source>
</evidence>
<comment type="subcellular location">
    <subcellularLocation>
        <location evidence="1">Periplasm</location>
    </subcellularLocation>
</comment>
<evidence type="ECO:0000256" key="7">
    <source>
        <dbReference type="ARBA" id="ARBA00023008"/>
    </source>
</evidence>
<keyword evidence="10" id="KW-0732">Signal</keyword>
<dbReference type="Pfam" id="PF00127">
    <property type="entry name" value="Copper-bind"/>
    <property type="match status" value="1"/>
</dbReference>
<gene>
    <name evidence="12" type="ORF">E3D00_02690</name>
</gene>
<dbReference type="EMBL" id="CP038141">
    <property type="protein sequence ID" value="QDH16599.1"/>
    <property type="molecule type" value="Genomic_DNA"/>
</dbReference>
<keyword evidence="13" id="KW-1185">Reference proteome</keyword>
<dbReference type="SUPFAM" id="SSF49503">
    <property type="entry name" value="Cupredoxins"/>
    <property type="match status" value="1"/>
</dbReference>
<feature type="binding site" evidence="9">
    <location>
        <position position="100"/>
    </location>
    <ligand>
        <name>Cu cation</name>
        <dbReference type="ChEBI" id="CHEBI:23378"/>
    </ligand>
</feature>
<dbReference type="Gene3D" id="2.60.40.420">
    <property type="entry name" value="Cupredoxins - blue copper proteins"/>
    <property type="match status" value="1"/>
</dbReference>
<comment type="cofactor">
    <cofactor evidence="9">
        <name>Cu cation</name>
        <dbReference type="ChEBI" id="CHEBI:23378"/>
    </cofactor>
    <text evidence="9">Binds 1 copper ion per subunit.</text>
</comment>
<evidence type="ECO:0000313" key="13">
    <source>
        <dbReference type="Proteomes" id="UP000316313"/>
    </source>
</evidence>
<sequence length="148" mass="16127">MKKSSLLNALIIVLCLPFIAHAKTVDVKMISNGPNGERGFVPAVVYLHSGDSVHFIAQDFGHNAVSIPGMLPEGAKPFAGQMSQDLTVRFSKAGIYGYKCLPHYFMGMVGLVVVDNKNNEQAVKNIEQPGAAKEAFDKLFSQVDQKKF</sequence>
<keyword evidence="4 9" id="KW-0479">Metal-binding</keyword>
<dbReference type="InterPro" id="IPR000923">
    <property type="entry name" value="BlueCu_1"/>
</dbReference>
<feature type="domain" description="Blue (type 1) copper" evidence="11">
    <location>
        <begin position="33"/>
        <end position="114"/>
    </location>
</feature>
<dbReference type="InterPro" id="IPR002386">
    <property type="entry name" value="Amicyanin/Pseudoazurin"/>
</dbReference>
<dbReference type="PRINTS" id="PR00156">
    <property type="entry name" value="COPPERBLUE"/>
</dbReference>
<dbReference type="InterPro" id="IPR001235">
    <property type="entry name" value="Copper_blue_Plastocyanin"/>
</dbReference>
<keyword evidence="3" id="KW-0813">Transport</keyword>
<protein>
    <recommendedName>
        <fullName evidence="2 8">Pseudoazurin</fullName>
    </recommendedName>
</protein>
<evidence type="ECO:0000256" key="9">
    <source>
        <dbReference type="PIRSR" id="PIRSR602386-1"/>
    </source>
</evidence>
<dbReference type="RefSeq" id="WP_141459714.1">
    <property type="nucleotide sequence ID" value="NZ_CP038141.1"/>
</dbReference>
<evidence type="ECO:0000256" key="6">
    <source>
        <dbReference type="ARBA" id="ARBA00022982"/>
    </source>
</evidence>